<accession>A0A6I4SUL9</accession>
<evidence type="ECO:0008006" key="3">
    <source>
        <dbReference type="Google" id="ProtNLM"/>
    </source>
</evidence>
<evidence type="ECO:0000313" key="1">
    <source>
        <dbReference type="EMBL" id="MXO59665.1"/>
    </source>
</evidence>
<dbReference type="AlphaFoldDB" id="A0A6I4SUL9"/>
<organism evidence="1 2">
    <name type="scientific">Croceibacterium salegens</name>
    <dbReference type="NCBI Taxonomy" id="1737568"/>
    <lineage>
        <taxon>Bacteria</taxon>
        <taxon>Pseudomonadati</taxon>
        <taxon>Pseudomonadota</taxon>
        <taxon>Alphaproteobacteria</taxon>
        <taxon>Sphingomonadales</taxon>
        <taxon>Erythrobacteraceae</taxon>
        <taxon>Croceibacterium</taxon>
    </lineage>
</organism>
<dbReference type="Proteomes" id="UP000433652">
    <property type="component" value="Unassembled WGS sequence"/>
</dbReference>
<dbReference type="Gene3D" id="2.60.40.1190">
    <property type="match status" value="1"/>
</dbReference>
<proteinExistence type="predicted"/>
<dbReference type="EMBL" id="WTYM01000036">
    <property type="protein sequence ID" value="MXO59665.1"/>
    <property type="molecule type" value="Genomic_DNA"/>
</dbReference>
<dbReference type="RefSeq" id="WP_159794265.1">
    <property type="nucleotide sequence ID" value="NZ_WTYM01000036.1"/>
</dbReference>
<comment type="caution">
    <text evidence="1">The sequence shown here is derived from an EMBL/GenBank/DDBJ whole genome shotgun (WGS) entry which is preliminary data.</text>
</comment>
<sequence>MRASIEALAQLPAMSQICLMVGTFQLVCHPRTPTTAVEGVQVRVKRLPSNRLQLDFTLIGNRGAIKRALRSVNPQRTDGLWKDTCFEAFVMPDGGPGYFEFNFAFSHDWAAYEFSDRREGMRNLDIPPPQFDFEGAQGDLSVEIDLGGVEPTALASEWRVGLSAVLADRLQTTSYWALSHPDRAPDFHDPACFTATLPAPPRA</sequence>
<keyword evidence="2" id="KW-1185">Reference proteome</keyword>
<gene>
    <name evidence="1" type="ORF">GRI89_08945</name>
</gene>
<name>A0A6I4SUL9_9SPHN</name>
<reference evidence="1 2" key="1">
    <citation type="submission" date="2019-12" db="EMBL/GenBank/DDBJ databases">
        <title>Genomic-based taxomic classification of the family Erythrobacteraceae.</title>
        <authorList>
            <person name="Xu L."/>
        </authorList>
    </citation>
    <scope>NUCLEOTIDE SEQUENCE [LARGE SCALE GENOMIC DNA]</scope>
    <source>
        <strain evidence="1 2">MCCC 1K01500</strain>
    </source>
</reference>
<dbReference type="CDD" id="cd09627">
    <property type="entry name" value="DOMON_murB_like"/>
    <property type="match status" value="1"/>
</dbReference>
<dbReference type="OrthoDB" id="190583at2"/>
<protein>
    <recommendedName>
        <fullName evidence="3">DOMON-like domain-containing protein</fullName>
    </recommendedName>
</protein>
<evidence type="ECO:0000313" key="2">
    <source>
        <dbReference type="Proteomes" id="UP000433652"/>
    </source>
</evidence>